<dbReference type="AlphaFoldDB" id="A0A1X9U7V3"/>
<reference evidence="1 2" key="1">
    <citation type="submission" date="2020-06" db="EMBL/GenBank/DDBJ databases">
        <title>Photobacterium damselae subsp. damselae comparative genomics.</title>
        <authorList>
            <person name="Osorio C.R."/>
        </authorList>
    </citation>
    <scope>NUCLEOTIDE SEQUENCE [LARGE SCALE GENOMIC DNA]</scope>
    <source>
        <strain evidence="1 2">TW250/03</strain>
    </source>
</reference>
<accession>A0A1X9U7V3</accession>
<comment type="caution">
    <text evidence="1">The sequence shown here is derived from an EMBL/GenBank/DDBJ whole genome shotgun (WGS) entry which is preliminary data.</text>
</comment>
<dbReference type="KEGG" id="pds:CAY62_19890"/>
<name>A0A1X9U7V3_PHODD</name>
<dbReference type="KEGG" id="pds:CAY62_19830"/>
<proteinExistence type="predicted"/>
<gene>
    <name evidence="1" type="ORF">HWA77_09085</name>
</gene>
<dbReference type="Proteomes" id="UP000533429">
    <property type="component" value="Unassembled WGS sequence"/>
</dbReference>
<protein>
    <submittedName>
        <fullName evidence="1">Uncharacterized protein</fullName>
    </submittedName>
</protein>
<organism evidence="1 2">
    <name type="scientific">Photobacterium damselae subsp. damselae</name>
    <name type="common">Listonella damsela</name>
    <dbReference type="NCBI Taxonomy" id="85581"/>
    <lineage>
        <taxon>Bacteria</taxon>
        <taxon>Pseudomonadati</taxon>
        <taxon>Pseudomonadota</taxon>
        <taxon>Gammaproteobacteria</taxon>
        <taxon>Vibrionales</taxon>
        <taxon>Vibrionaceae</taxon>
        <taxon>Photobacterium</taxon>
    </lineage>
</organism>
<evidence type="ECO:0000313" key="2">
    <source>
        <dbReference type="Proteomes" id="UP000533429"/>
    </source>
</evidence>
<dbReference type="RefSeq" id="WP_086368570.1">
    <property type="nucleotide sequence ID" value="NZ_CP021153.1"/>
</dbReference>
<evidence type="ECO:0000313" key="1">
    <source>
        <dbReference type="EMBL" id="NVP00360.1"/>
    </source>
</evidence>
<dbReference type="EMBL" id="JABXOR010000569">
    <property type="protein sequence ID" value="NVP00360.1"/>
    <property type="molecule type" value="Genomic_DNA"/>
</dbReference>
<sequence>MKKITGKTALQRRQERKQVQAQAVEQTPIVKEKITTVGTKKNVTTGTSPVPMRLSENDKADLNLWLTELSEQTGKKITGAKLLRGLIKMRGQINNKKLIQAIYEAN</sequence>